<proteinExistence type="predicted"/>
<dbReference type="AlphaFoldDB" id="A0A4Y1RNK8"/>
<organism evidence="1">
    <name type="scientific">Prunus dulcis</name>
    <name type="common">Almond</name>
    <name type="synonym">Amygdalus dulcis</name>
    <dbReference type="NCBI Taxonomy" id="3755"/>
    <lineage>
        <taxon>Eukaryota</taxon>
        <taxon>Viridiplantae</taxon>
        <taxon>Streptophyta</taxon>
        <taxon>Embryophyta</taxon>
        <taxon>Tracheophyta</taxon>
        <taxon>Spermatophyta</taxon>
        <taxon>Magnoliopsida</taxon>
        <taxon>eudicotyledons</taxon>
        <taxon>Gunneridae</taxon>
        <taxon>Pentapetalae</taxon>
        <taxon>rosids</taxon>
        <taxon>fabids</taxon>
        <taxon>Rosales</taxon>
        <taxon>Rosaceae</taxon>
        <taxon>Amygdaloideae</taxon>
        <taxon>Amygdaleae</taxon>
        <taxon>Prunus</taxon>
    </lineage>
</organism>
<name>A0A4Y1RNK8_PRUDU</name>
<reference evidence="1" key="1">
    <citation type="journal article" date="2019" name="Science">
        <title>Mutation of a bHLH transcription factor allowed almond domestication.</title>
        <authorList>
            <person name="Sanchez-Perez R."/>
            <person name="Pavan S."/>
            <person name="Mazzeo R."/>
            <person name="Moldovan C."/>
            <person name="Aiese Cigliano R."/>
            <person name="Del Cueto J."/>
            <person name="Ricciardi F."/>
            <person name="Lotti C."/>
            <person name="Ricciardi L."/>
            <person name="Dicenta F."/>
            <person name="Lopez-Marques R.L."/>
            <person name="Lindberg Moller B."/>
        </authorList>
    </citation>
    <scope>NUCLEOTIDE SEQUENCE</scope>
</reference>
<dbReference type="EMBL" id="AP019302">
    <property type="protein sequence ID" value="BBH05518.1"/>
    <property type="molecule type" value="Genomic_DNA"/>
</dbReference>
<gene>
    <name evidence="1" type="ORF">Prudu_016926</name>
</gene>
<sequence length="142" mass="16350">MGLLISSGAKQPKMTSDGSWPSEEVFRIFLSLKQAILGQIWRRFEAKCGWAYCRQILLIQFGLYFLFPCGDRKLYIAARYWERIGQQWFCSWSCASANYKEASRKTTNKEDQIPVTGPDPISTLKFEPSPVRVRHLANVGHK</sequence>
<accession>A0A4Y1RNK8</accession>
<evidence type="ECO:0000313" key="1">
    <source>
        <dbReference type="EMBL" id="BBH05518.1"/>
    </source>
</evidence>
<protein>
    <submittedName>
        <fullName evidence="1">Uncharacterized protein</fullName>
    </submittedName>
</protein>